<evidence type="ECO:0000256" key="2">
    <source>
        <dbReference type="PIRSR" id="PIRSR602401-1"/>
    </source>
</evidence>
<dbReference type="Pfam" id="PF00067">
    <property type="entry name" value="p450"/>
    <property type="match status" value="1"/>
</dbReference>
<dbReference type="AlphaFoldDB" id="A0A0D1VV11"/>
<dbReference type="HOGENOM" id="CLU_001570_25_2_1"/>
<dbReference type="GO" id="GO:0004497">
    <property type="term" value="F:monooxygenase activity"/>
    <property type="evidence" value="ECO:0007669"/>
    <property type="project" value="InterPro"/>
</dbReference>
<dbReference type="PANTHER" id="PTHR24305">
    <property type="entry name" value="CYTOCHROME P450"/>
    <property type="match status" value="1"/>
</dbReference>
<dbReference type="GO" id="GO:0016705">
    <property type="term" value="F:oxidoreductase activity, acting on paired donors, with incorporation or reduction of molecular oxygen"/>
    <property type="evidence" value="ECO:0007669"/>
    <property type="project" value="InterPro"/>
</dbReference>
<dbReference type="InterPro" id="IPR036396">
    <property type="entry name" value="Cyt_P450_sf"/>
</dbReference>
<keyword evidence="2" id="KW-0408">Iron</keyword>
<sequence length="554" mass="62575">MKVIYAIFLPFALLLSYRLYRLAVNYIAARRLGIPVILLPVSFEDAWWMLSKPLFAWVEHLPWGLGRWYAYTDIGWPTEDGIKTVSKLGETFMLVSPNRNQLVTAYPPAVERIYKDTKTFIRPDPFKDVFTFYGQNLSSQNGQDWQRHRKITGPAFSDQNMRYVWDESTQRAREMLNLGMAGPQSIAKLRSDFELLAMHVLSAVGFGQDNDTLTTTPPGHRLTLMQALGFILKNILTTIIFAGIRIPDVLLPSVLRQLKLAVSEFRLYMQEAVLHQMRQKGSGNRTSLLGAMVNANEAEKQLQSEGSASRRSYLTDDELYGNLFVFNLAGFETTAGSMTFALPYLATHPQVQEWVKEELEAVLPRTSDIDYAQTYPKLVRCLAVLYETLRIAGPIAQLVRAPVTTTMLPVPSDQHDGHTRTIAIEPNTLVAAHFHAMHLSPRWGRDSLEFKPQRFVSVAEDGSETLTIPPGDGAMYAAWSFSPIICPGKKFSQVEFVAVVAYILSRYRIEPYQEPGESKEAASARVVGVLDEKYFNISTHLRRPEAAKLSFVKR</sequence>
<dbReference type="CDD" id="cd11070">
    <property type="entry name" value="CYP56-like"/>
    <property type="match status" value="1"/>
</dbReference>
<dbReference type="STRING" id="1016849.A0A0D1VV11"/>
<dbReference type="Gene3D" id="1.10.630.10">
    <property type="entry name" value="Cytochrome P450"/>
    <property type="match status" value="1"/>
</dbReference>
<dbReference type="OrthoDB" id="1470350at2759"/>
<keyword evidence="2" id="KW-0479">Metal-binding</keyword>
<dbReference type="PRINTS" id="PR00385">
    <property type="entry name" value="P450"/>
</dbReference>
<feature type="binding site" description="axial binding residue" evidence="2">
    <location>
        <position position="486"/>
    </location>
    <ligand>
        <name>heme</name>
        <dbReference type="ChEBI" id="CHEBI:30413"/>
    </ligand>
    <ligandPart>
        <name>Fe</name>
        <dbReference type="ChEBI" id="CHEBI:18248"/>
    </ligandPart>
</feature>
<reference evidence="3 4" key="1">
    <citation type="submission" date="2015-01" db="EMBL/GenBank/DDBJ databases">
        <title>The Genome Sequence of Exophiala sideris CBS121828.</title>
        <authorList>
            <consortium name="The Broad Institute Genomics Platform"/>
            <person name="Cuomo C."/>
            <person name="de Hoog S."/>
            <person name="Gorbushina A."/>
            <person name="Stielow B."/>
            <person name="Teixiera M."/>
            <person name="Abouelleil A."/>
            <person name="Chapman S.B."/>
            <person name="Priest M."/>
            <person name="Young S.K."/>
            <person name="Wortman J."/>
            <person name="Nusbaum C."/>
            <person name="Birren B."/>
        </authorList>
    </citation>
    <scope>NUCLEOTIDE SEQUENCE [LARGE SCALE GENOMIC DNA]</scope>
    <source>
        <strain evidence="3 4">CBS 121828</strain>
    </source>
</reference>
<name>A0A0D1VV11_9EURO</name>
<dbReference type="PRINTS" id="PR00463">
    <property type="entry name" value="EP450I"/>
</dbReference>
<evidence type="ECO:0000256" key="1">
    <source>
        <dbReference type="ARBA" id="ARBA00010617"/>
    </source>
</evidence>
<dbReference type="PANTHER" id="PTHR24305:SF166">
    <property type="entry name" value="CYTOCHROME P450 12A4, MITOCHONDRIAL-RELATED"/>
    <property type="match status" value="1"/>
</dbReference>
<dbReference type="EMBL" id="KN846953">
    <property type="protein sequence ID" value="KIV80030.1"/>
    <property type="molecule type" value="Genomic_DNA"/>
</dbReference>
<evidence type="ECO:0000313" key="3">
    <source>
        <dbReference type="EMBL" id="KIV80030.1"/>
    </source>
</evidence>
<comment type="cofactor">
    <cofactor evidence="2">
        <name>heme</name>
        <dbReference type="ChEBI" id="CHEBI:30413"/>
    </cofactor>
</comment>
<proteinExistence type="inferred from homology"/>
<keyword evidence="2" id="KW-0349">Heme</keyword>
<accession>A0A0D1VV11</accession>
<dbReference type="GO" id="GO:0005506">
    <property type="term" value="F:iron ion binding"/>
    <property type="evidence" value="ECO:0007669"/>
    <property type="project" value="InterPro"/>
</dbReference>
<dbReference type="InterPro" id="IPR001128">
    <property type="entry name" value="Cyt_P450"/>
</dbReference>
<dbReference type="GO" id="GO:0020037">
    <property type="term" value="F:heme binding"/>
    <property type="evidence" value="ECO:0007669"/>
    <property type="project" value="InterPro"/>
</dbReference>
<organism evidence="3 4">
    <name type="scientific">Exophiala sideris</name>
    <dbReference type="NCBI Taxonomy" id="1016849"/>
    <lineage>
        <taxon>Eukaryota</taxon>
        <taxon>Fungi</taxon>
        <taxon>Dikarya</taxon>
        <taxon>Ascomycota</taxon>
        <taxon>Pezizomycotina</taxon>
        <taxon>Eurotiomycetes</taxon>
        <taxon>Chaetothyriomycetidae</taxon>
        <taxon>Chaetothyriales</taxon>
        <taxon>Herpotrichiellaceae</taxon>
        <taxon>Exophiala</taxon>
    </lineage>
</organism>
<evidence type="ECO:0008006" key="5">
    <source>
        <dbReference type="Google" id="ProtNLM"/>
    </source>
</evidence>
<dbReference type="SUPFAM" id="SSF48264">
    <property type="entry name" value="Cytochrome P450"/>
    <property type="match status" value="1"/>
</dbReference>
<dbReference type="Proteomes" id="UP000053599">
    <property type="component" value="Unassembled WGS sequence"/>
</dbReference>
<evidence type="ECO:0000313" key="4">
    <source>
        <dbReference type="Proteomes" id="UP000053599"/>
    </source>
</evidence>
<dbReference type="InterPro" id="IPR002401">
    <property type="entry name" value="Cyt_P450_E_grp-I"/>
</dbReference>
<comment type="similarity">
    <text evidence="1">Belongs to the cytochrome P450 family.</text>
</comment>
<gene>
    <name evidence="3" type="ORF">PV11_07564</name>
</gene>
<dbReference type="InterPro" id="IPR050121">
    <property type="entry name" value="Cytochrome_P450_monoxygenase"/>
</dbReference>
<protein>
    <recommendedName>
        <fullName evidence="5">Cytochrome P450</fullName>
    </recommendedName>
</protein>